<dbReference type="AlphaFoldDB" id="A0A0F9GYB9"/>
<sequence length="50" mass="5773">MSNWDNCDHEWHEKIDSQFHSENKTDVSCTKCGCPGERDTKTGNVFWPAT</sequence>
<protein>
    <submittedName>
        <fullName evidence="1">Uncharacterized protein</fullName>
    </submittedName>
</protein>
<dbReference type="EMBL" id="LAZR01016601">
    <property type="protein sequence ID" value="KKM03789.1"/>
    <property type="molecule type" value="Genomic_DNA"/>
</dbReference>
<accession>A0A0F9GYB9</accession>
<comment type="caution">
    <text evidence="1">The sequence shown here is derived from an EMBL/GenBank/DDBJ whole genome shotgun (WGS) entry which is preliminary data.</text>
</comment>
<gene>
    <name evidence="1" type="ORF">LCGC14_1770950</name>
</gene>
<name>A0A0F9GYB9_9ZZZZ</name>
<reference evidence="1" key="1">
    <citation type="journal article" date="2015" name="Nature">
        <title>Complex archaea that bridge the gap between prokaryotes and eukaryotes.</title>
        <authorList>
            <person name="Spang A."/>
            <person name="Saw J.H."/>
            <person name="Jorgensen S.L."/>
            <person name="Zaremba-Niedzwiedzka K."/>
            <person name="Martijn J."/>
            <person name="Lind A.E."/>
            <person name="van Eijk R."/>
            <person name="Schleper C."/>
            <person name="Guy L."/>
            <person name="Ettema T.J."/>
        </authorList>
    </citation>
    <scope>NUCLEOTIDE SEQUENCE</scope>
</reference>
<organism evidence="1">
    <name type="scientific">marine sediment metagenome</name>
    <dbReference type="NCBI Taxonomy" id="412755"/>
    <lineage>
        <taxon>unclassified sequences</taxon>
        <taxon>metagenomes</taxon>
        <taxon>ecological metagenomes</taxon>
    </lineage>
</organism>
<evidence type="ECO:0000313" key="1">
    <source>
        <dbReference type="EMBL" id="KKM03789.1"/>
    </source>
</evidence>
<proteinExistence type="predicted"/>